<organism evidence="1 2">
    <name type="scientific">Marinoscillum luteum</name>
    <dbReference type="NCBI Taxonomy" id="861051"/>
    <lineage>
        <taxon>Bacteria</taxon>
        <taxon>Pseudomonadati</taxon>
        <taxon>Bacteroidota</taxon>
        <taxon>Cytophagia</taxon>
        <taxon>Cytophagales</taxon>
        <taxon>Reichenbachiellaceae</taxon>
        <taxon>Marinoscillum</taxon>
    </lineage>
</organism>
<comment type="caution">
    <text evidence="1">The sequence shown here is derived from an EMBL/GenBank/DDBJ whole genome shotgun (WGS) entry which is preliminary data.</text>
</comment>
<evidence type="ECO:0000313" key="2">
    <source>
        <dbReference type="Proteomes" id="UP001610063"/>
    </source>
</evidence>
<dbReference type="RefSeq" id="WP_395418573.1">
    <property type="nucleotide sequence ID" value="NZ_JBIPKE010000019.1"/>
</dbReference>
<sequence length="151" mass="16714">MELHTMKLKVHEVCLALIQSRIDGLNNELRGFQAAANEESKSSAGDKYETGRAMMHLEKEKVASQLNQVLKQQKVLRELHPERKSEKVELGSLLSTDQGLFYISISLGLIQTPEKVFCISPVAPLGAAFLGKKRGDLVSFNGKSYKIGEVT</sequence>
<dbReference type="Proteomes" id="UP001610063">
    <property type="component" value="Unassembled WGS sequence"/>
</dbReference>
<dbReference type="EMBL" id="JBIPKE010000019">
    <property type="protein sequence ID" value="MFH6985104.1"/>
    <property type="molecule type" value="Genomic_DNA"/>
</dbReference>
<keyword evidence="2" id="KW-1185">Reference proteome</keyword>
<name>A0ABW7NEB5_9BACT</name>
<reference evidence="1 2" key="1">
    <citation type="journal article" date="2013" name="Int. J. Syst. Evol. Microbiol.">
        <title>Marinoscillum luteum sp. nov., isolated from marine sediment.</title>
        <authorList>
            <person name="Cha I.T."/>
            <person name="Park S.J."/>
            <person name="Kim S.J."/>
            <person name="Kim J.G."/>
            <person name="Jung M.Y."/>
            <person name="Shin K.S."/>
            <person name="Kwon K.K."/>
            <person name="Yang S.H."/>
            <person name="Seo Y.S."/>
            <person name="Rhee S.K."/>
        </authorList>
    </citation>
    <scope>NUCLEOTIDE SEQUENCE [LARGE SCALE GENOMIC DNA]</scope>
    <source>
        <strain evidence="1 2">KCTC 23939</strain>
    </source>
</reference>
<accession>A0ABW7NEB5</accession>
<gene>
    <name evidence="1" type="ORF">ACHKAR_16745</name>
</gene>
<evidence type="ECO:0000313" key="1">
    <source>
        <dbReference type="EMBL" id="MFH6985104.1"/>
    </source>
</evidence>
<proteinExistence type="predicted"/>
<protein>
    <submittedName>
        <fullName evidence="1">3-oxoacyl-ACP synthase</fullName>
    </submittedName>
</protein>